<feature type="domain" description="TaqI-like C-terminal specificity" evidence="9">
    <location>
        <begin position="369"/>
        <end position="491"/>
    </location>
</feature>
<dbReference type="Pfam" id="PF07669">
    <property type="entry name" value="Eco57I"/>
    <property type="match status" value="1"/>
</dbReference>
<dbReference type="PANTHER" id="PTHR33841">
    <property type="entry name" value="DNA METHYLTRANSFERASE YEEA-RELATED"/>
    <property type="match status" value="1"/>
</dbReference>
<protein>
    <recommendedName>
        <fullName evidence="1">site-specific DNA-methyltransferase (adenine-specific)</fullName>
        <ecNumber evidence="1">2.1.1.72</ecNumber>
    </recommendedName>
</protein>
<dbReference type="InterPro" id="IPR011639">
    <property type="entry name" value="MethylTrfase_TaqI-like_dom"/>
</dbReference>
<dbReference type="AlphaFoldDB" id="A0A1G1ZKG1"/>
<evidence type="ECO:0000256" key="4">
    <source>
        <dbReference type="ARBA" id="ARBA00022691"/>
    </source>
</evidence>
<keyword evidence="3" id="KW-0808">Transferase</keyword>
<dbReference type="InterPro" id="IPR029063">
    <property type="entry name" value="SAM-dependent_MTases_sf"/>
</dbReference>
<dbReference type="PROSITE" id="PS00092">
    <property type="entry name" value="N6_MTASE"/>
    <property type="match status" value="1"/>
</dbReference>
<dbReference type="Pfam" id="PF12950">
    <property type="entry name" value="TaqI_C"/>
    <property type="match status" value="1"/>
</dbReference>
<evidence type="ECO:0000256" key="3">
    <source>
        <dbReference type="ARBA" id="ARBA00022679"/>
    </source>
</evidence>
<dbReference type="GO" id="GO:0009307">
    <property type="term" value="P:DNA restriction-modification system"/>
    <property type="evidence" value="ECO:0007669"/>
    <property type="project" value="UniProtKB-KW"/>
</dbReference>
<dbReference type="PANTHER" id="PTHR33841:SF1">
    <property type="entry name" value="DNA METHYLTRANSFERASE A"/>
    <property type="match status" value="1"/>
</dbReference>
<evidence type="ECO:0000259" key="8">
    <source>
        <dbReference type="Pfam" id="PF07669"/>
    </source>
</evidence>
<name>A0A1G1ZKG1_9BACT</name>
<dbReference type="Gene3D" id="3.40.50.150">
    <property type="entry name" value="Vaccinia Virus protein VP39"/>
    <property type="match status" value="1"/>
</dbReference>
<dbReference type="InterPro" id="IPR050953">
    <property type="entry name" value="N4_N6_ade-DNA_methylase"/>
</dbReference>
<comment type="caution">
    <text evidence="10">The sequence shown here is derived from an EMBL/GenBank/DDBJ whole genome shotgun (WGS) entry which is preliminary data.</text>
</comment>
<dbReference type="GO" id="GO:0009007">
    <property type="term" value="F:site-specific DNA-methyltransferase (adenine-specific) activity"/>
    <property type="evidence" value="ECO:0007669"/>
    <property type="project" value="UniProtKB-EC"/>
</dbReference>
<evidence type="ECO:0000256" key="7">
    <source>
        <dbReference type="ARBA" id="ARBA00047942"/>
    </source>
</evidence>
<evidence type="ECO:0000256" key="6">
    <source>
        <dbReference type="ARBA" id="ARBA00023125"/>
    </source>
</evidence>
<dbReference type="InterPro" id="IPR025931">
    <property type="entry name" value="TaqI_C"/>
</dbReference>
<dbReference type="Proteomes" id="UP000177960">
    <property type="component" value="Unassembled WGS sequence"/>
</dbReference>
<dbReference type="PRINTS" id="PR00507">
    <property type="entry name" value="N12N6MTFRASE"/>
</dbReference>
<dbReference type="GO" id="GO:0003677">
    <property type="term" value="F:DNA binding"/>
    <property type="evidence" value="ECO:0007669"/>
    <property type="project" value="UniProtKB-KW"/>
</dbReference>
<dbReference type="GO" id="GO:0032259">
    <property type="term" value="P:methylation"/>
    <property type="evidence" value="ECO:0007669"/>
    <property type="project" value="UniProtKB-KW"/>
</dbReference>
<dbReference type="EMBL" id="MHJG01000002">
    <property type="protein sequence ID" value="OGY64616.1"/>
    <property type="molecule type" value="Genomic_DNA"/>
</dbReference>
<evidence type="ECO:0000256" key="5">
    <source>
        <dbReference type="ARBA" id="ARBA00022747"/>
    </source>
</evidence>
<evidence type="ECO:0000256" key="1">
    <source>
        <dbReference type="ARBA" id="ARBA00011900"/>
    </source>
</evidence>
<dbReference type="InterPro" id="IPR002052">
    <property type="entry name" value="DNA_methylase_N6_adenine_CS"/>
</dbReference>
<reference evidence="10 11" key="1">
    <citation type="journal article" date="2016" name="Nat. Commun.">
        <title>Thousands of microbial genomes shed light on interconnected biogeochemical processes in an aquifer system.</title>
        <authorList>
            <person name="Anantharaman K."/>
            <person name="Brown C.T."/>
            <person name="Hug L.A."/>
            <person name="Sharon I."/>
            <person name="Castelle C.J."/>
            <person name="Probst A.J."/>
            <person name="Thomas B.C."/>
            <person name="Singh A."/>
            <person name="Wilkins M.J."/>
            <person name="Karaoz U."/>
            <person name="Brodie E.L."/>
            <person name="Williams K.H."/>
            <person name="Hubbard S.S."/>
            <person name="Banfield J.F."/>
        </authorList>
    </citation>
    <scope>NUCLEOTIDE SEQUENCE [LARGE SCALE GENOMIC DNA]</scope>
</reference>
<keyword evidence="2" id="KW-0489">Methyltransferase</keyword>
<dbReference type="SUPFAM" id="SSF53335">
    <property type="entry name" value="S-adenosyl-L-methionine-dependent methyltransferases"/>
    <property type="match status" value="1"/>
</dbReference>
<sequence>MMNEIIRTRNALTPYVGKDGERTPYNFKRHAIQNSLYGVDIDPGAVEIAKLRLWLSLIVDEEDIKQIKPLPNLDYKIMRGNSLLGIQKERGGMRDMFYDHSMSELEKLKQLHLSEANSNQKKKYKEKIDELISQITHGHREFDFEVYFSEVFRSKDRGGFDVVIANPPYIRIHKQEQNKNIKELIKQMYVSAYKDFDYYVLFIEKGLNILRKDGVLTYITPDKYLVREYGSKIRSLILQYSIVELFDLSRATDIFEAATYPLISIIQKNNKLDKITIKIARTIRNLTEQYKEIVIPKQRCIDNDRIEIIDPLFDKLIAKIFSQSSKLSEILEDGQLFCGTPRAKDYHSWSKHITSAKKTDGCLRLLVCSNIQPYVINHKKKVRTVGLSIFAPYFCNNKKMISETRWQDFSFTPKILIRGNDTRITAVLDEEGSVFIGVYAIKIYAKIADDYKYLLALLNSKLYQWIFSVQNPSIKIGGEFFSINAPHILRLPFKQIASGQRVDFNKLVDKILHLTKDDDYLENSAKQAKVRDYEKQIDQLVYNLYALTPKEIKIVESEISRRQ</sequence>
<proteinExistence type="predicted"/>
<feature type="domain" description="Type II methyltransferase M.TaqI-like" evidence="8">
    <location>
        <begin position="34"/>
        <end position="255"/>
    </location>
</feature>
<keyword evidence="6" id="KW-0238">DNA-binding</keyword>
<evidence type="ECO:0000313" key="10">
    <source>
        <dbReference type="EMBL" id="OGY64616.1"/>
    </source>
</evidence>
<evidence type="ECO:0000313" key="11">
    <source>
        <dbReference type="Proteomes" id="UP000177960"/>
    </source>
</evidence>
<keyword evidence="5" id="KW-0680">Restriction system</keyword>
<comment type="catalytic activity">
    <reaction evidence="7">
        <text>a 2'-deoxyadenosine in DNA + S-adenosyl-L-methionine = an N(6)-methyl-2'-deoxyadenosine in DNA + S-adenosyl-L-homocysteine + H(+)</text>
        <dbReference type="Rhea" id="RHEA:15197"/>
        <dbReference type="Rhea" id="RHEA-COMP:12418"/>
        <dbReference type="Rhea" id="RHEA-COMP:12419"/>
        <dbReference type="ChEBI" id="CHEBI:15378"/>
        <dbReference type="ChEBI" id="CHEBI:57856"/>
        <dbReference type="ChEBI" id="CHEBI:59789"/>
        <dbReference type="ChEBI" id="CHEBI:90615"/>
        <dbReference type="ChEBI" id="CHEBI:90616"/>
        <dbReference type="EC" id="2.1.1.72"/>
    </reaction>
</comment>
<gene>
    <name evidence="10" type="ORF">A3B92_00590</name>
</gene>
<evidence type="ECO:0000259" key="9">
    <source>
        <dbReference type="Pfam" id="PF12950"/>
    </source>
</evidence>
<organism evidence="10 11">
    <name type="scientific">Candidatus Harrisonbacteria bacterium RIFCSPHIGHO2_02_FULL_42_16</name>
    <dbReference type="NCBI Taxonomy" id="1798404"/>
    <lineage>
        <taxon>Bacteria</taxon>
        <taxon>Candidatus Harrisoniibacteriota</taxon>
    </lineage>
</organism>
<dbReference type="EC" id="2.1.1.72" evidence="1"/>
<keyword evidence="4" id="KW-0949">S-adenosyl-L-methionine</keyword>
<evidence type="ECO:0000256" key="2">
    <source>
        <dbReference type="ARBA" id="ARBA00022603"/>
    </source>
</evidence>
<accession>A0A1G1ZKG1</accession>